<dbReference type="InterPro" id="IPR038607">
    <property type="entry name" value="PhoD-like_sf"/>
</dbReference>
<feature type="domain" description="Phospholipase D N-terminal" evidence="2">
    <location>
        <begin position="48"/>
        <end position="164"/>
    </location>
</feature>
<dbReference type="AlphaFoldDB" id="A0A419UWM3"/>
<dbReference type="Gene3D" id="3.60.21.70">
    <property type="entry name" value="PhoD-like phosphatase"/>
    <property type="match status" value="1"/>
</dbReference>
<keyword evidence="4" id="KW-1185">Reference proteome</keyword>
<dbReference type="PANTHER" id="PTHR43606">
    <property type="entry name" value="PHOSPHATASE, PUTATIVE (AFU_ORTHOLOGUE AFUA_6G08710)-RELATED"/>
    <property type="match status" value="1"/>
</dbReference>
<sequence>MNEYGSYIFKKGHPFSSYFLEGTIFPVTENLYPFYSASSYSENVFPQSVVSGDPTSSGMILWTRIDPSYIEGASNKKVNTEAETWKTDPSHLTDSAAEDVFVLVEIAQTDDFSVPVLRALAPVWSEHDYVVRIDTDTYLEADSTYCYRFITKNGWTSPVGRCRTLPGAEEEIKEVSIGHVSCQDYTNGHFTAFTHLAAEDIAFFIHLGDYVYEVTGNADYQAPDNFREVDLPSGSPTAYTLEDYRQLYKTYRTDFHLQRLHERHAMVAVWDDHEYANDTYYPGVAPDDDLEPNMERRSFANQAWFEHMPCRFTYQTEDGAESTLAVYRHIEIGSLAGIYMMDERLYRDSFPCGNEPADRYFTDGCAERESSERSMLGSRQREWLLDKLASSKSKWNIWGNQVQVTQLKFLGRFINLDSWDGFPYERNTIARAIANHQVPNFIALTGDFHTFEASHIQEHYRSGKSKPIGVEFMVGPISSNHLIETTKNYADHLLERVPLPIKETTDAVESYVPSVIKEGLKLPVTRLFTEFQNIIKVENPWIQLFDSTSHGYAVLTLSETKADWKAYAVDTIEELESPKSLLLHCEVPEGESVIRVLKKNTYF</sequence>
<dbReference type="InterPro" id="IPR029052">
    <property type="entry name" value="Metallo-depent_PP-like"/>
</dbReference>
<dbReference type="SUPFAM" id="SSF56300">
    <property type="entry name" value="Metallo-dependent phosphatases"/>
    <property type="match status" value="1"/>
</dbReference>
<dbReference type="Pfam" id="PF09423">
    <property type="entry name" value="PhoD"/>
    <property type="match status" value="1"/>
</dbReference>
<evidence type="ECO:0000259" key="2">
    <source>
        <dbReference type="Pfam" id="PF16655"/>
    </source>
</evidence>
<dbReference type="InterPro" id="IPR032093">
    <property type="entry name" value="PhoD_N"/>
</dbReference>
<dbReference type="InterPro" id="IPR052900">
    <property type="entry name" value="Phospholipid_Metab_Enz"/>
</dbReference>
<name>A0A419UWM3_9BACL</name>
<dbReference type="CDD" id="cd07389">
    <property type="entry name" value="MPP_PhoD"/>
    <property type="match status" value="1"/>
</dbReference>
<protein>
    <submittedName>
        <fullName evidence="3">Alkaline phosphatase D</fullName>
    </submittedName>
</protein>
<dbReference type="RefSeq" id="WP_120194094.1">
    <property type="nucleotide sequence ID" value="NZ_RAPK01000011.1"/>
</dbReference>
<dbReference type="Proteomes" id="UP000285120">
    <property type="component" value="Unassembled WGS sequence"/>
</dbReference>
<proteinExistence type="predicted"/>
<evidence type="ECO:0000313" key="4">
    <source>
        <dbReference type="Proteomes" id="UP000285120"/>
    </source>
</evidence>
<gene>
    <name evidence="3" type="ORF">ATL39_2950</name>
</gene>
<feature type="domain" description="PhoD-like phosphatase metallophosphatase" evidence="1">
    <location>
        <begin position="179"/>
        <end position="492"/>
    </location>
</feature>
<evidence type="ECO:0000259" key="1">
    <source>
        <dbReference type="Pfam" id="PF09423"/>
    </source>
</evidence>
<evidence type="ECO:0000313" key="3">
    <source>
        <dbReference type="EMBL" id="RKD69530.1"/>
    </source>
</evidence>
<dbReference type="Pfam" id="PF16655">
    <property type="entry name" value="PhoD_N"/>
    <property type="match status" value="1"/>
</dbReference>
<dbReference type="PANTHER" id="PTHR43606:SF2">
    <property type="entry name" value="ALKALINE PHOSPHATASE FAMILY PROTEIN (AFU_ORTHOLOGUE AFUA_5G03860)"/>
    <property type="match status" value="1"/>
</dbReference>
<reference evidence="3 4" key="1">
    <citation type="submission" date="2018-09" db="EMBL/GenBank/DDBJ databases">
        <title>Genomic Encyclopedia of Archaeal and Bacterial Type Strains, Phase II (KMG-II): from individual species to whole genera.</title>
        <authorList>
            <person name="Goeker M."/>
        </authorList>
    </citation>
    <scope>NUCLEOTIDE SEQUENCE [LARGE SCALE GENOMIC DNA]</scope>
    <source>
        <strain evidence="3 4">DSM 17008</strain>
    </source>
</reference>
<accession>A0A419UWM3</accession>
<dbReference type="Gene3D" id="2.60.40.380">
    <property type="entry name" value="Purple acid phosphatase-like, N-terminal"/>
    <property type="match status" value="1"/>
</dbReference>
<dbReference type="OrthoDB" id="9763616at2"/>
<dbReference type="EMBL" id="RAPK01000011">
    <property type="protein sequence ID" value="RKD69530.1"/>
    <property type="molecule type" value="Genomic_DNA"/>
</dbReference>
<dbReference type="InterPro" id="IPR018946">
    <property type="entry name" value="PhoD-like_MPP"/>
</dbReference>
<organism evidence="3 4">
    <name type="scientific">Sinobaca qinghaiensis</name>
    <dbReference type="NCBI Taxonomy" id="342944"/>
    <lineage>
        <taxon>Bacteria</taxon>
        <taxon>Bacillati</taxon>
        <taxon>Bacillota</taxon>
        <taxon>Bacilli</taxon>
        <taxon>Bacillales</taxon>
        <taxon>Sporolactobacillaceae</taxon>
        <taxon>Sinobaca</taxon>
    </lineage>
</organism>
<comment type="caution">
    <text evidence="3">The sequence shown here is derived from an EMBL/GenBank/DDBJ whole genome shotgun (WGS) entry which is preliminary data.</text>
</comment>